<proteinExistence type="predicted"/>
<name>A0ABU5DEP8_9BURK</name>
<organism evidence="2 3">
    <name type="scientific">Roseateles agri</name>
    <dbReference type="NCBI Taxonomy" id="3098619"/>
    <lineage>
        <taxon>Bacteria</taxon>
        <taxon>Pseudomonadati</taxon>
        <taxon>Pseudomonadota</taxon>
        <taxon>Betaproteobacteria</taxon>
        <taxon>Burkholderiales</taxon>
        <taxon>Sphaerotilaceae</taxon>
        <taxon>Roseateles</taxon>
    </lineage>
</organism>
<keyword evidence="3" id="KW-1185">Reference proteome</keyword>
<dbReference type="InterPro" id="IPR000182">
    <property type="entry name" value="GNAT_dom"/>
</dbReference>
<dbReference type="Proteomes" id="UP001285263">
    <property type="component" value="Unassembled WGS sequence"/>
</dbReference>
<dbReference type="Pfam" id="PF00583">
    <property type="entry name" value="Acetyltransf_1"/>
    <property type="match status" value="1"/>
</dbReference>
<evidence type="ECO:0000259" key="1">
    <source>
        <dbReference type="PROSITE" id="PS51186"/>
    </source>
</evidence>
<dbReference type="InterPro" id="IPR016181">
    <property type="entry name" value="Acyl_CoA_acyltransferase"/>
</dbReference>
<evidence type="ECO:0000313" key="3">
    <source>
        <dbReference type="Proteomes" id="UP001285263"/>
    </source>
</evidence>
<reference evidence="2 3" key="1">
    <citation type="submission" date="2023-11" db="EMBL/GenBank/DDBJ databases">
        <title>Paucibacter sp. nov., isolated from fresh soil in Korea.</title>
        <authorList>
            <person name="Le N.T.T."/>
        </authorList>
    </citation>
    <scope>NUCLEOTIDE SEQUENCE [LARGE SCALE GENOMIC DNA]</scope>
    <source>
        <strain evidence="2 3">R3-3</strain>
    </source>
</reference>
<dbReference type="SUPFAM" id="SSF55729">
    <property type="entry name" value="Acyl-CoA N-acyltransferases (Nat)"/>
    <property type="match status" value="1"/>
</dbReference>
<gene>
    <name evidence="2" type="ORF">SNE35_09515</name>
</gene>
<protein>
    <submittedName>
        <fullName evidence="2">GNAT family N-acetyltransferase</fullName>
    </submittedName>
</protein>
<accession>A0ABU5DEP8</accession>
<sequence>MTERRWQQDLTPEDAGVVSAGVIAFGRAQAAGGQASEISCGLYEDDRLIAGAVGRTEFRRLFVSYLWVDEALRGQGLGTEVLRRLEAQALKRGCIDALIETLSDRNAELYEHLGYAMMSHVHDYVPGFTRYTLIKVWRPRD</sequence>
<dbReference type="PROSITE" id="PS51186">
    <property type="entry name" value="GNAT"/>
    <property type="match status" value="1"/>
</dbReference>
<dbReference type="EMBL" id="JAXCLA010000003">
    <property type="protein sequence ID" value="MDY0744746.1"/>
    <property type="molecule type" value="Genomic_DNA"/>
</dbReference>
<dbReference type="RefSeq" id="WP_320422658.1">
    <property type="nucleotide sequence ID" value="NZ_JAXCLA010000003.1"/>
</dbReference>
<dbReference type="Gene3D" id="3.40.630.30">
    <property type="match status" value="1"/>
</dbReference>
<feature type="domain" description="N-acetyltransferase" evidence="1">
    <location>
        <begin position="1"/>
        <end position="138"/>
    </location>
</feature>
<comment type="caution">
    <text evidence="2">The sequence shown here is derived from an EMBL/GenBank/DDBJ whole genome shotgun (WGS) entry which is preliminary data.</text>
</comment>
<evidence type="ECO:0000313" key="2">
    <source>
        <dbReference type="EMBL" id="MDY0744746.1"/>
    </source>
</evidence>
<dbReference type="CDD" id="cd04301">
    <property type="entry name" value="NAT_SF"/>
    <property type="match status" value="1"/>
</dbReference>